<feature type="compositionally biased region" description="Basic and acidic residues" evidence="1">
    <location>
        <begin position="84"/>
        <end position="100"/>
    </location>
</feature>
<evidence type="ECO:0000313" key="3">
    <source>
        <dbReference type="EMBL" id="GAA0483717.1"/>
    </source>
</evidence>
<reference evidence="3 4" key="1">
    <citation type="journal article" date="2019" name="Int. J. Syst. Evol. Microbiol.">
        <title>The Global Catalogue of Microorganisms (GCM) 10K type strain sequencing project: providing services to taxonomists for standard genome sequencing and annotation.</title>
        <authorList>
            <consortium name="The Broad Institute Genomics Platform"/>
            <consortium name="The Broad Institute Genome Sequencing Center for Infectious Disease"/>
            <person name="Wu L."/>
            <person name="Ma J."/>
        </authorList>
    </citation>
    <scope>NUCLEOTIDE SEQUENCE [LARGE SCALE GENOMIC DNA]</scope>
    <source>
        <strain evidence="3 4">JCM 14162</strain>
    </source>
</reference>
<feature type="chain" id="PRO_5047433826" evidence="2">
    <location>
        <begin position="21"/>
        <end position="191"/>
    </location>
</feature>
<feature type="signal peptide" evidence="2">
    <location>
        <begin position="1"/>
        <end position="20"/>
    </location>
</feature>
<name>A0ABN1ATT7_9SPHN</name>
<proteinExistence type="predicted"/>
<dbReference type="EMBL" id="BAAAEM010000003">
    <property type="protein sequence ID" value="GAA0483717.1"/>
    <property type="molecule type" value="Genomic_DNA"/>
</dbReference>
<evidence type="ECO:0000256" key="2">
    <source>
        <dbReference type="SAM" id="SignalP"/>
    </source>
</evidence>
<feature type="region of interest" description="Disordered" evidence="1">
    <location>
        <begin position="80"/>
        <end position="107"/>
    </location>
</feature>
<gene>
    <name evidence="3" type="ORF">GCM10009096_27760</name>
</gene>
<keyword evidence="4" id="KW-1185">Reference proteome</keyword>
<dbReference type="Proteomes" id="UP001500713">
    <property type="component" value="Unassembled WGS sequence"/>
</dbReference>
<sequence>MKKIMLLPLAALIVGGPALAERTKTVSVDNDRVIGTKTITRDGAGNVVVDGDITRKSDGATASHDYNRTRTEAGWTASGQQTDFKGRSRGFDYQRDRTDNGFEASGSAYNRRGDQYDYSAYGTRGENSRERGRTVTRNGDVVYDRLDNASRVDGKIVRNTQVTRDPSFRPKKRIKPLRVKNPKPRRFRHDR</sequence>
<protein>
    <submittedName>
        <fullName evidence="3">Uncharacterized protein</fullName>
    </submittedName>
</protein>
<evidence type="ECO:0000256" key="1">
    <source>
        <dbReference type="SAM" id="MobiDB-lite"/>
    </source>
</evidence>
<feature type="compositionally biased region" description="Basic residues" evidence="1">
    <location>
        <begin position="169"/>
        <end position="191"/>
    </location>
</feature>
<comment type="caution">
    <text evidence="3">The sequence shown here is derived from an EMBL/GenBank/DDBJ whole genome shotgun (WGS) entry which is preliminary data.</text>
</comment>
<feature type="region of interest" description="Disordered" evidence="1">
    <location>
        <begin position="163"/>
        <end position="191"/>
    </location>
</feature>
<organism evidence="3 4">
    <name type="scientific">Parasphingorhabdus litoris</name>
    <dbReference type="NCBI Taxonomy" id="394733"/>
    <lineage>
        <taxon>Bacteria</taxon>
        <taxon>Pseudomonadati</taxon>
        <taxon>Pseudomonadota</taxon>
        <taxon>Alphaproteobacteria</taxon>
        <taxon>Sphingomonadales</taxon>
        <taxon>Sphingomonadaceae</taxon>
        <taxon>Parasphingorhabdus</taxon>
    </lineage>
</organism>
<evidence type="ECO:0000313" key="4">
    <source>
        <dbReference type="Proteomes" id="UP001500713"/>
    </source>
</evidence>
<keyword evidence="2" id="KW-0732">Signal</keyword>
<accession>A0ABN1ATT7</accession>
<dbReference type="RefSeq" id="WP_229956709.1">
    <property type="nucleotide sequence ID" value="NZ_BAAAEM010000003.1"/>
</dbReference>